<accession>A0AAV4SM82</accession>
<dbReference type="AlphaFoldDB" id="A0AAV4SM82"/>
<evidence type="ECO:0000313" key="2">
    <source>
        <dbReference type="Proteomes" id="UP001054945"/>
    </source>
</evidence>
<evidence type="ECO:0000313" key="1">
    <source>
        <dbReference type="EMBL" id="GIY33437.1"/>
    </source>
</evidence>
<protein>
    <submittedName>
        <fullName evidence="1">Uncharacterized protein</fullName>
    </submittedName>
</protein>
<keyword evidence="2" id="KW-1185">Reference proteome</keyword>
<comment type="caution">
    <text evidence="1">The sequence shown here is derived from an EMBL/GenBank/DDBJ whole genome shotgun (WGS) entry which is preliminary data.</text>
</comment>
<reference evidence="1 2" key="1">
    <citation type="submission" date="2021-06" db="EMBL/GenBank/DDBJ databases">
        <title>Caerostris extrusa draft genome.</title>
        <authorList>
            <person name="Kono N."/>
            <person name="Arakawa K."/>
        </authorList>
    </citation>
    <scope>NUCLEOTIDE SEQUENCE [LARGE SCALE GENOMIC DNA]</scope>
</reference>
<organism evidence="1 2">
    <name type="scientific">Caerostris extrusa</name>
    <name type="common">Bark spider</name>
    <name type="synonym">Caerostris bankana</name>
    <dbReference type="NCBI Taxonomy" id="172846"/>
    <lineage>
        <taxon>Eukaryota</taxon>
        <taxon>Metazoa</taxon>
        <taxon>Ecdysozoa</taxon>
        <taxon>Arthropoda</taxon>
        <taxon>Chelicerata</taxon>
        <taxon>Arachnida</taxon>
        <taxon>Araneae</taxon>
        <taxon>Araneomorphae</taxon>
        <taxon>Entelegynae</taxon>
        <taxon>Araneoidea</taxon>
        <taxon>Araneidae</taxon>
        <taxon>Caerostris</taxon>
    </lineage>
</organism>
<gene>
    <name evidence="1" type="ORF">CEXT_381061</name>
</gene>
<name>A0AAV4SM82_CAEEX</name>
<dbReference type="EMBL" id="BPLR01009641">
    <property type="protein sequence ID" value="GIY33437.1"/>
    <property type="molecule type" value="Genomic_DNA"/>
</dbReference>
<proteinExistence type="predicted"/>
<dbReference type="Proteomes" id="UP001054945">
    <property type="component" value="Unassembled WGS sequence"/>
</dbReference>
<sequence>MQILRYHSPINKQNSYLFQKQIQIAKLTVLKSFPKSIHPLLFLFEKPFPPGKKKMEVNTCLNNNYEMDSASAIKLAEMQRNFFPIKGWEKRMMMDRMNMIMMMMAGGVGRGTLWRCSHQCKYQLSFPLYSNHVSSILFRASENIRGIIA</sequence>